<dbReference type="EMBL" id="LAXD01000001">
    <property type="protein sequence ID" value="KWX03200.1"/>
    <property type="molecule type" value="Genomic_DNA"/>
</dbReference>
<reference evidence="3" key="1">
    <citation type="submission" date="2015-04" db="EMBL/GenBank/DDBJ databases">
        <title>Physiological reanalysis, assessment of diazotrophy, and genome sequences of multiple isolates of Streptomyces thermoautotrophicus.</title>
        <authorList>
            <person name="MacKellar D.C."/>
            <person name="Lieber L."/>
            <person name="Norman J."/>
            <person name="Bolger A."/>
            <person name="Tobin C."/>
            <person name="Murray J.W."/>
            <person name="Chang R."/>
            <person name="Ford T."/>
            <person name="Nguyen P.Q."/>
            <person name="Woodward J."/>
            <person name="Permingeat H."/>
            <person name="Joshi N.S."/>
            <person name="Silver P.A."/>
            <person name="Usadel B."/>
            <person name="Rutherford A.W."/>
            <person name="Friesen M."/>
            <person name="Prell J."/>
        </authorList>
    </citation>
    <scope>NUCLEOTIDE SEQUENCE [LARGE SCALE GENOMIC DNA]</scope>
    <source>
        <strain evidence="3">H1</strain>
    </source>
</reference>
<dbReference type="RefSeq" id="WP_171843078.1">
    <property type="nucleotide sequence ID" value="NZ_LAXD01000001.1"/>
</dbReference>
<evidence type="ECO:0000313" key="3">
    <source>
        <dbReference type="Proteomes" id="UP000070188"/>
    </source>
</evidence>
<evidence type="ECO:0000313" key="2">
    <source>
        <dbReference type="EMBL" id="KWX03200.1"/>
    </source>
</evidence>
<organism evidence="2 3">
    <name type="scientific">Carbonactinospora thermoautotrophica</name>
    <dbReference type="NCBI Taxonomy" id="1469144"/>
    <lineage>
        <taxon>Bacteria</taxon>
        <taxon>Bacillati</taxon>
        <taxon>Actinomycetota</taxon>
        <taxon>Actinomycetes</taxon>
        <taxon>Kitasatosporales</taxon>
        <taxon>Carbonactinosporaceae</taxon>
        <taxon>Carbonactinospora</taxon>
    </lineage>
</organism>
<dbReference type="SUPFAM" id="SSF56112">
    <property type="entry name" value="Protein kinase-like (PK-like)"/>
    <property type="match status" value="1"/>
</dbReference>
<evidence type="ECO:0000259" key="1">
    <source>
        <dbReference type="Pfam" id="PF01636"/>
    </source>
</evidence>
<name>A0A132MZV0_9ACTN</name>
<feature type="domain" description="Aminoglycoside phosphotransferase" evidence="1">
    <location>
        <begin position="49"/>
        <end position="249"/>
    </location>
</feature>
<proteinExistence type="predicted"/>
<accession>A0A132MZV0</accession>
<dbReference type="AlphaFoldDB" id="A0A132MZV0"/>
<dbReference type="InterPro" id="IPR002575">
    <property type="entry name" value="Aminoglycoside_PTrfase"/>
</dbReference>
<protein>
    <submittedName>
        <fullName evidence="2">Conserved uncharacterized protein</fullName>
    </submittedName>
</protein>
<sequence>MSTRLSDRGLRARAVAAAVAVARVHGVRCTDPVVLADRYNVRVHLRPAPVVARVATTTALVRPDPLASLQRELAVAGFLAGRGAPVVPPSDELPPGPYRYDGLAVSFWRFVARGPDRTPRPDQARRLLAELHTALRDYPGALPYLAPWEELGRVLDALERTADPGARDPAPLREAYQRLTPVLRTPRGPVRALHGDAHPGNLCVTAGGVLWNDFEETCAGPLTWDLACLRRTSRLDGRAALEAYGHAPDDAELEPYVQARRLQSVAWSLLLARRLPRHAEHAAAQLQCWREWA</sequence>
<dbReference type="Gene3D" id="3.90.1200.10">
    <property type="match status" value="1"/>
</dbReference>
<dbReference type="PATRIC" id="fig|1469144.10.peg.4561"/>
<comment type="caution">
    <text evidence="2">The sequence shown here is derived from an EMBL/GenBank/DDBJ whole genome shotgun (WGS) entry which is preliminary data.</text>
</comment>
<dbReference type="InterPro" id="IPR011009">
    <property type="entry name" value="Kinase-like_dom_sf"/>
</dbReference>
<dbReference type="Proteomes" id="UP000070188">
    <property type="component" value="Unassembled WGS sequence"/>
</dbReference>
<dbReference type="STRING" id="1469144.LI90_4251"/>
<dbReference type="Pfam" id="PF01636">
    <property type="entry name" value="APH"/>
    <property type="match status" value="1"/>
</dbReference>
<keyword evidence="3" id="KW-1185">Reference proteome</keyword>
<gene>
    <name evidence="2" type="ORF">LI90_4251</name>
</gene>